<evidence type="ECO:0000313" key="2">
    <source>
        <dbReference type="EMBL" id="KAJ7208074.1"/>
    </source>
</evidence>
<accession>A0AAD6YA87</accession>
<name>A0AAD6YA87_9AGAR</name>
<dbReference type="AlphaFoldDB" id="A0AAD6YA87"/>
<sequence>MYGQVLGGDIMRIRAQGTGAVSARVSHKDNPTKRCTAKNDNTGRCLAFLNLQSEKRRLEGNKRLKKKTTKCQRGNKIVPRKPIKASVGQPETAWRPLASGLGLRSSSRALYLESSSSFWTPPSRKMIVECRARDLNKTKHAQGYNVEKEQLEAWSPHSTSRAARCLGSALYLESSSRDLGFPALSRERLELLPPVAKVDGEQLEPLGSALSSRPQYIVDLLFESSSRLGFRALETWGSALYLESSSSFWTQPVAMVDGEQLEPLGSALSPRPQYIVVAVAWLKVTSSSRAARGLVSALYIESSSRLGARSISKAARASRLRQLPWWTESSSFGLRALLSTAIPWGSGVAKVTFVCARRTGRIITLRQVRKKFLWLRRELNSAATVSNGCEEIACVALRRSGKVSVGDSGSALYLESSSGDLGLRALSGEQLELQDSALPEKDSGVPSTAKYLTEQGMKRNDGVPKGKQGMYRVQH</sequence>
<comment type="caution">
    <text evidence="2">The sequence shown here is derived from an EMBL/GenBank/DDBJ whole genome shotgun (WGS) entry which is preliminary data.</text>
</comment>
<dbReference type="EMBL" id="JARJCW010000035">
    <property type="protein sequence ID" value="KAJ7208074.1"/>
    <property type="molecule type" value="Genomic_DNA"/>
</dbReference>
<organism evidence="2 3">
    <name type="scientific">Mycena pura</name>
    <dbReference type="NCBI Taxonomy" id="153505"/>
    <lineage>
        <taxon>Eukaryota</taxon>
        <taxon>Fungi</taxon>
        <taxon>Dikarya</taxon>
        <taxon>Basidiomycota</taxon>
        <taxon>Agaricomycotina</taxon>
        <taxon>Agaricomycetes</taxon>
        <taxon>Agaricomycetidae</taxon>
        <taxon>Agaricales</taxon>
        <taxon>Marasmiineae</taxon>
        <taxon>Mycenaceae</taxon>
        <taxon>Mycena</taxon>
    </lineage>
</organism>
<gene>
    <name evidence="2" type="ORF">GGX14DRAFT_396247</name>
</gene>
<evidence type="ECO:0000313" key="3">
    <source>
        <dbReference type="Proteomes" id="UP001219525"/>
    </source>
</evidence>
<reference evidence="2" key="1">
    <citation type="submission" date="2023-03" db="EMBL/GenBank/DDBJ databases">
        <title>Massive genome expansion in bonnet fungi (Mycena s.s.) driven by repeated elements and novel gene families across ecological guilds.</title>
        <authorList>
            <consortium name="Lawrence Berkeley National Laboratory"/>
            <person name="Harder C.B."/>
            <person name="Miyauchi S."/>
            <person name="Viragh M."/>
            <person name="Kuo A."/>
            <person name="Thoen E."/>
            <person name="Andreopoulos B."/>
            <person name="Lu D."/>
            <person name="Skrede I."/>
            <person name="Drula E."/>
            <person name="Henrissat B."/>
            <person name="Morin E."/>
            <person name="Kohler A."/>
            <person name="Barry K."/>
            <person name="LaButti K."/>
            <person name="Morin E."/>
            <person name="Salamov A."/>
            <person name="Lipzen A."/>
            <person name="Mereny Z."/>
            <person name="Hegedus B."/>
            <person name="Baldrian P."/>
            <person name="Stursova M."/>
            <person name="Weitz H."/>
            <person name="Taylor A."/>
            <person name="Grigoriev I.V."/>
            <person name="Nagy L.G."/>
            <person name="Martin F."/>
            <person name="Kauserud H."/>
        </authorList>
    </citation>
    <scope>NUCLEOTIDE SEQUENCE</scope>
    <source>
        <strain evidence="2">9144</strain>
    </source>
</reference>
<dbReference type="Proteomes" id="UP001219525">
    <property type="component" value="Unassembled WGS sequence"/>
</dbReference>
<protein>
    <submittedName>
        <fullName evidence="2">Uncharacterized protein</fullName>
    </submittedName>
</protein>
<evidence type="ECO:0000256" key="1">
    <source>
        <dbReference type="SAM" id="MobiDB-lite"/>
    </source>
</evidence>
<proteinExistence type="predicted"/>
<feature type="region of interest" description="Disordered" evidence="1">
    <location>
        <begin position="438"/>
        <end position="475"/>
    </location>
</feature>
<keyword evidence="3" id="KW-1185">Reference proteome</keyword>